<dbReference type="AlphaFoldDB" id="A0A847SA41"/>
<accession>A0A847SA41</accession>
<keyword evidence="2" id="KW-0732">Signal</keyword>
<dbReference type="EMBL" id="JABAIM010000001">
    <property type="protein sequence ID" value="NLR74416.1"/>
    <property type="molecule type" value="Genomic_DNA"/>
</dbReference>
<dbReference type="Proteomes" id="UP000587991">
    <property type="component" value="Unassembled WGS sequence"/>
</dbReference>
<feature type="signal peptide" evidence="2">
    <location>
        <begin position="1"/>
        <end position="17"/>
    </location>
</feature>
<evidence type="ECO:0000256" key="2">
    <source>
        <dbReference type="SAM" id="SignalP"/>
    </source>
</evidence>
<organism evidence="3 4">
    <name type="scientific">Leeia aquatica</name>
    <dbReference type="NCBI Taxonomy" id="2725557"/>
    <lineage>
        <taxon>Bacteria</taxon>
        <taxon>Pseudomonadati</taxon>
        <taxon>Pseudomonadota</taxon>
        <taxon>Betaproteobacteria</taxon>
        <taxon>Neisseriales</taxon>
        <taxon>Leeiaceae</taxon>
        <taxon>Leeia</taxon>
    </lineage>
</organism>
<sequence>MLRYSLLLLCLAMPLQSATLPVQRLDQHAASGRVRAETVETSQGCTTVTLRYRQQVLHSQGCYVLSGPDAYWADLDFDHHADLWLRGCTDGQCRSIRSEVWRFQPGRQRLQYDATLSALPNLRLAQNEHRLESGIDNAGCAGQAFHYERYWLPNGILRPLSRRIQECLADGRIRYQEHAWQDGRWVTTLSREGAPSEAEEAARRSGGLHTLP</sequence>
<reference evidence="3 4" key="1">
    <citation type="submission" date="2020-04" db="EMBL/GenBank/DDBJ databases">
        <title>Draft genome of Leeia sp. IMCC25680.</title>
        <authorList>
            <person name="Song J."/>
            <person name="Cho J.-C."/>
        </authorList>
    </citation>
    <scope>NUCLEOTIDE SEQUENCE [LARGE SCALE GENOMIC DNA]</scope>
    <source>
        <strain evidence="3 4">IMCC25680</strain>
    </source>
</reference>
<proteinExistence type="predicted"/>
<gene>
    <name evidence="3" type="ORF">HF682_04530</name>
</gene>
<dbReference type="RefSeq" id="WP_168876031.1">
    <property type="nucleotide sequence ID" value="NZ_JABAIM010000001.1"/>
</dbReference>
<feature type="chain" id="PRO_5032708598" evidence="2">
    <location>
        <begin position="18"/>
        <end position="212"/>
    </location>
</feature>
<keyword evidence="4" id="KW-1185">Reference proteome</keyword>
<comment type="caution">
    <text evidence="3">The sequence shown here is derived from an EMBL/GenBank/DDBJ whole genome shotgun (WGS) entry which is preliminary data.</text>
</comment>
<evidence type="ECO:0000313" key="3">
    <source>
        <dbReference type="EMBL" id="NLR74416.1"/>
    </source>
</evidence>
<name>A0A847SA41_9NEIS</name>
<protein>
    <submittedName>
        <fullName evidence="3">Uncharacterized protein</fullName>
    </submittedName>
</protein>
<evidence type="ECO:0000256" key="1">
    <source>
        <dbReference type="SAM" id="MobiDB-lite"/>
    </source>
</evidence>
<evidence type="ECO:0000313" key="4">
    <source>
        <dbReference type="Proteomes" id="UP000587991"/>
    </source>
</evidence>
<feature type="region of interest" description="Disordered" evidence="1">
    <location>
        <begin position="191"/>
        <end position="212"/>
    </location>
</feature>